<feature type="binding site" evidence="2">
    <location>
        <position position="50"/>
    </location>
    <ligand>
        <name>Mg(2+)</name>
        <dbReference type="ChEBI" id="CHEBI:18420"/>
        <label>1</label>
    </ligand>
</feature>
<protein>
    <recommendedName>
        <fullName evidence="2">Thiamine-monophosphate kinase</fullName>
        <shortName evidence="2">TMP kinase</shortName>
        <shortName evidence="2">Thiamine-phosphate kinase</shortName>
        <ecNumber evidence="2">2.7.4.16</ecNumber>
    </recommendedName>
</protein>
<keyword evidence="2" id="KW-0808">Transferase</keyword>
<keyword evidence="2" id="KW-0479">Metal-binding</keyword>
<feature type="binding site" evidence="2">
    <location>
        <begin position="125"/>
        <end position="126"/>
    </location>
    <ligand>
        <name>ATP</name>
        <dbReference type="ChEBI" id="CHEBI:30616"/>
    </ligand>
</feature>
<keyword evidence="2" id="KW-0067">ATP-binding</keyword>
<dbReference type="EMBL" id="BMFF01000010">
    <property type="protein sequence ID" value="GGD12250.1"/>
    <property type="molecule type" value="Genomic_DNA"/>
</dbReference>
<dbReference type="PIRSF" id="PIRSF005303">
    <property type="entry name" value="Thiam_monoph_kin"/>
    <property type="match status" value="1"/>
</dbReference>
<feature type="binding site" evidence="2">
    <location>
        <position position="149"/>
    </location>
    <ligand>
        <name>ATP</name>
        <dbReference type="ChEBI" id="CHEBI:30616"/>
    </ligand>
</feature>
<keyword evidence="2" id="KW-0460">Magnesium</keyword>
<dbReference type="NCBIfam" id="TIGR01379">
    <property type="entry name" value="thiL"/>
    <property type="match status" value="1"/>
</dbReference>
<feature type="binding site" evidence="2">
    <location>
        <position position="268"/>
    </location>
    <ligand>
        <name>substrate</name>
    </ligand>
</feature>
<comment type="pathway">
    <text evidence="2">Cofactor biosynthesis; thiamine diphosphate biosynthesis; thiamine diphosphate from thiamine phosphate: step 1/1.</text>
</comment>
<dbReference type="SUPFAM" id="SSF56042">
    <property type="entry name" value="PurM C-terminal domain-like"/>
    <property type="match status" value="1"/>
</dbReference>
<keyword evidence="1 2" id="KW-0784">Thiamine biosynthesis</keyword>
<evidence type="ECO:0000313" key="5">
    <source>
        <dbReference type="EMBL" id="GGD12250.1"/>
    </source>
</evidence>
<feature type="binding site" evidence="2">
    <location>
        <position position="51"/>
    </location>
    <ligand>
        <name>Mg(2+)</name>
        <dbReference type="ChEBI" id="CHEBI:18420"/>
        <label>2</label>
    </ligand>
</feature>
<comment type="function">
    <text evidence="2">Catalyzes the ATP-dependent phosphorylation of thiamine-monophosphate (TMP) to form thiamine-pyrophosphate (TPP), the active form of vitamin B1.</text>
</comment>
<feature type="binding site" evidence="2">
    <location>
        <position position="218"/>
    </location>
    <ligand>
        <name>Mg(2+)</name>
        <dbReference type="ChEBI" id="CHEBI:18420"/>
        <label>3</label>
    </ligand>
</feature>
<dbReference type="InterPro" id="IPR006283">
    <property type="entry name" value="ThiL-like"/>
</dbReference>
<feature type="binding site" evidence="2">
    <location>
        <position position="221"/>
    </location>
    <ligand>
        <name>Mg(2+)</name>
        <dbReference type="ChEBI" id="CHEBI:18420"/>
        <label>5</label>
    </ligand>
</feature>
<dbReference type="GO" id="GO:0016301">
    <property type="term" value="F:kinase activity"/>
    <property type="evidence" value="ECO:0007669"/>
    <property type="project" value="UniProtKB-KW"/>
</dbReference>
<comment type="caution">
    <text evidence="5">The sequence shown here is derived from an EMBL/GenBank/DDBJ whole genome shotgun (WGS) entry which is preliminary data.</text>
</comment>
<feature type="binding site" evidence="2">
    <location>
        <position position="49"/>
    </location>
    <ligand>
        <name>Mg(2+)</name>
        <dbReference type="ChEBI" id="CHEBI:18420"/>
        <label>4</label>
    </ligand>
</feature>
<dbReference type="EC" id="2.7.4.16" evidence="2"/>
<dbReference type="Gene3D" id="3.90.650.10">
    <property type="entry name" value="PurM-like C-terminal domain"/>
    <property type="match status" value="1"/>
</dbReference>
<keyword evidence="2" id="KW-0547">Nucleotide-binding</keyword>
<sequence length="332" mass="35180">MSLGEFELIGRYFRSMELGNAGGSEHVTLGIGDDAALISMAPDKQLVVSTDTVVLGTHFPPDYIPANLAYRALAAAVSDLAAMGARPLSFTLALTLPEVDETWLQSFAQGLTDAARDHRISLIGGDTTRGPLNINVTVLGEVRPRNVVRRGDAQPGDLLCVGGPLGDGGGGLAVVLGESMPSSVSDAARDYLFQRFWRPLAQCELGLELAGVASAGLDVSDGLIADARHLAEASGVALHIRLADLPCSAALQAWPEAQRMEWMLGGGDDYVLLFTLPVASIRCLEVWASQGFDVTVIGEAVVGSGIWLDDGQELKEKVQPAGYQHFQRKSND</sequence>
<feature type="binding site" evidence="2">
    <location>
        <position position="79"/>
    </location>
    <ligand>
        <name>Mg(2+)</name>
        <dbReference type="ChEBI" id="CHEBI:18420"/>
        <label>2</label>
    </ligand>
</feature>
<feature type="domain" description="PurM-like N-terminal" evidence="3">
    <location>
        <begin position="32"/>
        <end position="142"/>
    </location>
</feature>
<gene>
    <name evidence="2 5" type="primary">thiL</name>
    <name evidence="5" type="ORF">GCM10007418_34020</name>
</gene>
<feature type="binding site" evidence="2">
    <location>
        <position position="34"/>
    </location>
    <ligand>
        <name>Mg(2+)</name>
        <dbReference type="ChEBI" id="CHEBI:18420"/>
        <label>4</label>
    </ligand>
</feature>
<evidence type="ECO:0000313" key="6">
    <source>
        <dbReference type="Proteomes" id="UP000638188"/>
    </source>
</evidence>
<feature type="binding site" evidence="2">
    <location>
        <position position="126"/>
    </location>
    <ligand>
        <name>Mg(2+)</name>
        <dbReference type="ChEBI" id="CHEBI:18420"/>
        <label>1</label>
    </ligand>
</feature>
<dbReference type="Pfam" id="PF02769">
    <property type="entry name" value="AIRS_C"/>
    <property type="match status" value="1"/>
</dbReference>
<feature type="binding site" evidence="2">
    <location>
        <position position="51"/>
    </location>
    <ligand>
        <name>Mg(2+)</name>
        <dbReference type="ChEBI" id="CHEBI:18420"/>
        <label>1</label>
    </ligand>
</feature>
<comment type="similarity">
    <text evidence="2">Belongs to the thiamine-monophosphate kinase family.</text>
</comment>
<comment type="catalytic activity">
    <reaction evidence="2">
        <text>thiamine phosphate + ATP = thiamine diphosphate + ADP</text>
        <dbReference type="Rhea" id="RHEA:15913"/>
        <dbReference type="ChEBI" id="CHEBI:30616"/>
        <dbReference type="ChEBI" id="CHEBI:37575"/>
        <dbReference type="ChEBI" id="CHEBI:58937"/>
        <dbReference type="ChEBI" id="CHEBI:456216"/>
        <dbReference type="EC" id="2.7.4.16"/>
    </reaction>
</comment>
<dbReference type="CDD" id="cd02194">
    <property type="entry name" value="ThiL"/>
    <property type="match status" value="1"/>
</dbReference>
<organism evidence="5 6">
    <name type="scientific">Halopseudomonas salina</name>
    <dbReference type="NCBI Taxonomy" id="1323744"/>
    <lineage>
        <taxon>Bacteria</taxon>
        <taxon>Pseudomonadati</taxon>
        <taxon>Pseudomonadota</taxon>
        <taxon>Gammaproteobacteria</taxon>
        <taxon>Pseudomonadales</taxon>
        <taxon>Pseudomonadaceae</taxon>
        <taxon>Halopseudomonas</taxon>
    </lineage>
</organism>
<dbReference type="InterPro" id="IPR036921">
    <property type="entry name" value="PurM-like_N_sf"/>
</dbReference>
<feature type="binding site" evidence="2">
    <location>
        <position position="58"/>
    </location>
    <ligand>
        <name>substrate</name>
    </ligand>
</feature>
<feature type="binding site" evidence="2">
    <location>
        <position position="79"/>
    </location>
    <ligand>
        <name>Mg(2+)</name>
        <dbReference type="ChEBI" id="CHEBI:18420"/>
        <label>4</label>
    </ligand>
</feature>
<evidence type="ECO:0000256" key="2">
    <source>
        <dbReference type="HAMAP-Rule" id="MF_02128"/>
    </source>
</evidence>
<dbReference type="Gene3D" id="3.30.1330.10">
    <property type="entry name" value="PurM-like, N-terminal domain"/>
    <property type="match status" value="1"/>
</dbReference>
<evidence type="ECO:0000259" key="4">
    <source>
        <dbReference type="Pfam" id="PF02769"/>
    </source>
</evidence>
<comment type="caution">
    <text evidence="2">Lacks conserved residue(s) required for the propagation of feature annotation.</text>
</comment>
<dbReference type="InterPro" id="IPR016188">
    <property type="entry name" value="PurM-like_N"/>
</dbReference>
<dbReference type="Proteomes" id="UP000638188">
    <property type="component" value="Unassembled WGS sequence"/>
</dbReference>
<dbReference type="Pfam" id="PF00586">
    <property type="entry name" value="AIRS"/>
    <property type="match status" value="1"/>
</dbReference>
<proteinExistence type="inferred from homology"/>
<comment type="miscellaneous">
    <text evidence="2">Reaction mechanism of ThiL seems to utilize a direct, inline transfer of the gamma-phosphate of ATP to TMP rather than a phosphorylated enzyme intermediate.</text>
</comment>
<feature type="binding site" evidence="2">
    <location>
        <position position="323"/>
    </location>
    <ligand>
        <name>substrate</name>
    </ligand>
</feature>
<feature type="binding site" evidence="2">
    <location>
        <position position="220"/>
    </location>
    <ligand>
        <name>ATP</name>
        <dbReference type="ChEBI" id="CHEBI:30616"/>
    </ligand>
</feature>
<keyword evidence="6" id="KW-1185">Reference proteome</keyword>
<evidence type="ECO:0000259" key="3">
    <source>
        <dbReference type="Pfam" id="PF00586"/>
    </source>
</evidence>
<dbReference type="PANTHER" id="PTHR30270:SF0">
    <property type="entry name" value="THIAMINE-MONOPHOSPHATE KINASE"/>
    <property type="match status" value="1"/>
</dbReference>
<reference evidence="6" key="1">
    <citation type="journal article" date="2019" name="Int. J. Syst. Evol. Microbiol.">
        <title>The Global Catalogue of Microorganisms (GCM) 10K type strain sequencing project: providing services to taxonomists for standard genome sequencing and annotation.</title>
        <authorList>
            <consortium name="The Broad Institute Genomics Platform"/>
            <consortium name="The Broad Institute Genome Sequencing Center for Infectious Disease"/>
            <person name="Wu L."/>
            <person name="Ma J."/>
        </authorList>
    </citation>
    <scope>NUCLEOTIDE SEQUENCE [LARGE SCALE GENOMIC DNA]</scope>
    <source>
        <strain evidence="6">CGMCC 1.12482</strain>
    </source>
</reference>
<feature type="binding site" evidence="2">
    <location>
        <position position="79"/>
    </location>
    <ligand>
        <name>Mg(2+)</name>
        <dbReference type="ChEBI" id="CHEBI:18420"/>
        <label>3</label>
    </ligand>
</feature>
<accession>A0ABQ1Q3B6</accession>
<feature type="domain" description="PurM-like C-terminal" evidence="4">
    <location>
        <begin position="154"/>
        <end position="304"/>
    </location>
</feature>
<dbReference type="HAMAP" id="MF_02128">
    <property type="entry name" value="TMP_kinase"/>
    <property type="match status" value="1"/>
</dbReference>
<feature type="binding site" evidence="2">
    <location>
        <position position="34"/>
    </location>
    <ligand>
        <name>Mg(2+)</name>
        <dbReference type="ChEBI" id="CHEBI:18420"/>
        <label>3</label>
    </ligand>
</feature>
<dbReference type="InterPro" id="IPR036676">
    <property type="entry name" value="PurM-like_C_sf"/>
</dbReference>
<dbReference type="SUPFAM" id="SSF55326">
    <property type="entry name" value="PurM N-terminal domain-like"/>
    <property type="match status" value="1"/>
</dbReference>
<evidence type="ECO:0000256" key="1">
    <source>
        <dbReference type="ARBA" id="ARBA00022977"/>
    </source>
</evidence>
<name>A0ABQ1Q3B6_9GAMM</name>
<keyword evidence="2 5" id="KW-0418">Kinase</keyword>
<dbReference type="PANTHER" id="PTHR30270">
    <property type="entry name" value="THIAMINE-MONOPHOSPHATE KINASE"/>
    <property type="match status" value="1"/>
</dbReference>
<dbReference type="InterPro" id="IPR010918">
    <property type="entry name" value="PurM-like_C_dom"/>
</dbReference>